<feature type="transmembrane region" description="Helical" evidence="5">
    <location>
        <begin position="194"/>
        <end position="218"/>
    </location>
</feature>
<dbReference type="GO" id="GO:0005524">
    <property type="term" value="F:ATP binding"/>
    <property type="evidence" value="ECO:0007669"/>
    <property type="project" value="InterPro"/>
</dbReference>
<dbReference type="InterPro" id="IPR001757">
    <property type="entry name" value="P_typ_ATPase"/>
</dbReference>
<organism evidence="6 7">
    <name type="scientific">Sinomonas atrocyanea</name>
    <dbReference type="NCBI Taxonomy" id="37927"/>
    <lineage>
        <taxon>Bacteria</taxon>
        <taxon>Bacillati</taxon>
        <taxon>Actinomycetota</taxon>
        <taxon>Actinomycetes</taxon>
        <taxon>Micrococcales</taxon>
        <taxon>Micrococcaceae</taxon>
        <taxon>Sinomonas</taxon>
    </lineage>
</organism>
<dbReference type="KEGG" id="satk:SA2016_2922"/>
<evidence type="ECO:0000256" key="5">
    <source>
        <dbReference type="SAM" id="Phobius"/>
    </source>
</evidence>
<dbReference type="InterPro" id="IPR036412">
    <property type="entry name" value="HAD-like_sf"/>
</dbReference>
<keyword evidence="4 5" id="KW-0472">Membrane</keyword>
<gene>
    <name evidence="6" type="ORF">SA2016_2922</name>
</gene>
<evidence type="ECO:0000256" key="3">
    <source>
        <dbReference type="ARBA" id="ARBA00022989"/>
    </source>
</evidence>
<evidence type="ECO:0000256" key="2">
    <source>
        <dbReference type="ARBA" id="ARBA00022692"/>
    </source>
</evidence>
<dbReference type="PRINTS" id="PR00119">
    <property type="entry name" value="CATATPASE"/>
</dbReference>
<feature type="transmembrane region" description="Helical" evidence="5">
    <location>
        <begin position="129"/>
        <end position="151"/>
    </location>
</feature>
<dbReference type="GO" id="GO:0016887">
    <property type="term" value="F:ATP hydrolysis activity"/>
    <property type="evidence" value="ECO:0007669"/>
    <property type="project" value="InterPro"/>
</dbReference>
<dbReference type="Proteomes" id="UP000070134">
    <property type="component" value="Chromosome"/>
</dbReference>
<dbReference type="PRINTS" id="PR00120">
    <property type="entry name" value="HATPASE"/>
</dbReference>
<evidence type="ECO:0000313" key="6">
    <source>
        <dbReference type="EMBL" id="AMM33587.1"/>
    </source>
</evidence>
<dbReference type="STRING" id="37927.SA2016_2922"/>
<reference evidence="6 7" key="1">
    <citation type="submission" date="2016-02" db="EMBL/GenBank/DDBJ databases">
        <title>Complete genome of Sinomonas atrocyanea KCTC 3377.</title>
        <authorList>
            <person name="Kim K.M."/>
        </authorList>
    </citation>
    <scope>NUCLEOTIDE SEQUENCE [LARGE SCALE GENOMIC DNA]</scope>
    <source>
        <strain evidence="6 7">KCTC 3377</strain>
    </source>
</reference>
<keyword evidence="2 5" id="KW-0812">Transmembrane</keyword>
<dbReference type="SUPFAM" id="SSF56784">
    <property type="entry name" value="HAD-like"/>
    <property type="match status" value="1"/>
</dbReference>
<comment type="subcellular location">
    <subcellularLocation>
        <location evidence="1">Membrane</location>
    </subcellularLocation>
</comment>
<dbReference type="InterPro" id="IPR023298">
    <property type="entry name" value="ATPase_P-typ_TM_dom_sf"/>
</dbReference>
<dbReference type="Gene3D" id="3.40.50.1000">
    <property type="entry name" value="HAD superfamily/HAD-like"/>
    <property type="match status" value="1"/>
</dbReference>
<accession>A0A127A323</accession>
<evidence type="ECO:0000313" key="7">
    <source>
        <dbReference type="Proteomes" id="UP000070134"/>
    </source>
</evidence>
<dbReference type="PANTHER" id="PTHR42861">
    <property type="entry name" value="CALCIUM-TRANSPORTING ATPASE"/>
    <property type="match status" value="1"/>
</dbReference>
<keyword evidence="7" id="KW-1185">Reference proteome</keyword>
<dbReference type="EMBL" id="CP014518">
    <property type="protein sequence ID" value="AMM33587.1"/>
    <property type="molecule type" value="Genomic_DNA"/>
</dbReference>
<evidence type="ECO:0000256" key="1">
    <source>
        <dbReference type="ARBA" id="ARBA00004370"/>
    </source>
</evidence>
<sequence>MVGMTGDGVNDAPALRQAEVGIAVEGATDVAKAAAGAVLTRGGLGDIVELVEESRRIHQRSLTYALNVSVKKIEVPLLLALGVFAWKSFVFTPLLMALLLLANDVVSMAVTGDAVRPSPRPDTWSARKIVLAAVAVAAPMLAASAAVLVLAHGPWLHAPVGTLRTVVFVTLVLSSQATVYIVRTARPAWKDTPSPWLLGATAVDVALAAALALTGALMRPVAPGVLAVLAGAVLLGALAADAVKVRVFRHLGLHTAARPQSV</sequence>
<proteinExistence type="predicted"/>
<dbReference type="PATRIC" id="fig|37927.3.peg.3002"/>
<feature type="transmembrane region" description="Helical" evidence="5">
    <location>
        <begin position="163"/>
        <end position="182"/>
    </location>
</feature>
<feature type="transmembrane region" description="Helical" evidence="5">
    <location>
        <begin position="77"/>
        <end position="101"/>
    </location>
</feature>
<dbReference type="GO" id="GO:0016020">
    <property type="term" value="C:membrane"/>
    <property type="evidence" value="ECO:0007669"/>
    <property type="project" value="UniProtKB-SubCell"/>
</dbReference>
<evidence type="ECO:0000256" key="4">
    <source>
        <dbReference type="ARBA" id="ARBA00023136"/>
    </source>
</evidence>
<dbReference type="InterPro" id="IPR023214">
    <property type="entry name" value="HAD_sf"/>
</dbReference>
<dbReference type="Gene3D" id="1.20.1110.10">
    <property type="entry name" value="Calcium-transporting ATPase, transmembrane domain"/>
    <property type="match status" value="1"/>
</dbReference>
<name>A0A127A323_9MICC</name>
<protein>
    <submittedName>
        <fullName evidence="6">Plasma-membrane proton-efflux P-type ATPase</fullName>
    </submittedName>
</protein>
<dbReference type="AlphaFoldDB" id="A0A127A323"/>
<dbReference type="SUPFAM" id="SSF81665">
    <property type="entry name" value="Calcium ATPase, transmembrane domain M"/>
    <property type="match status" value="1"/>
</dbReference>
<feature type="transmembrane region" description="Helical" evidence="5">
    <location>
        <begin position="224"/>
        <end position="243"/>
    </location>
</feature>
<keyword evidence="3 5" id="KW-1133">Transmembrane helix</keyword>